<accession>A0ABU4H457</accession>
<dbReference type="Pfam" id="PF20597">
    <property type="entry name" value="pAdhesive_15"/>
    <property type="match status" value="1"/>
</dbReference>
<feature type="domain" description="DUF5979" evidence="3">
    <location>
        <begin position="491"/>
        <end position="597"/>
    </location>
</feature>
<evidence type="ECO:0000256" key="2">
    <source>
        <dbReference type="SAM" id="SignalP"/>
    </source>
</evidence>
<dbReference type="RefSeq" id="WP_318354617.1">
    <property type="nucleotide sequence ID" value="NZ_JAWQEV010000005.1"/>
</dbReference>
<feature type="signal peptide" evidence="2">
    <location>
        <begin position="1"/>
        <end position="27"/>
    </location>
</feature>
<dbReference type="NCBIfam" id="TIGR04215">
    <property type="entry name" value="choice_anch_A"/>
    <property type="match status" value="1"/>
</dbReference>
<comment type="caution">
    <text evidence="5">The sequence shown here is derived from an EMBL/GenBank/DDBJ whole genome shotgun (WGS) entry which is preliminary data.</text>
</comment>
<gene>
    <name evidence="5" type="ORF">R8Z58_15150</name>
</gene>
<keyword evidence="1" id="KW-1133">Transmembrane helix</keyword>
<dbReference type="Proteomes" id="UP001283109">
    <property type="component" value="Unassembled WGS sequence"/>
</dbReference>
<evidence type="ECO:0000259" key="4">
    <source>
        <dbReference type="Pfam" id="PF20597"/>
    </source>
</evidence>
<feature type="domain" description="Choice-of-anchor A" evidence="4">
    <location>
        <begin position="46"/>
        <end position="369"/>
    </location>
</feature>
<proteinExistence type="predicted"/>
<dbReference type="InterPro" id="IPR026588">
    <property type="entry name" value="Choice_anch_A"/>
</dbReference>
<organism evidence="5 6">
    <name type="scientific">Microbacterium arthrosphaerae</name>
    <dbReference type="NCBI Taxonomy" id="792652"/>
    <lineage>
        <taxon>Bacteria</taxon>
        <taxon>Bacillati</taxon>
        <taxon>Actinomycetota</taxon>
        <taxon>Actinomycetes</taxon>
        <taxon>Micrococcales</taxon>
        <taxon>Microbacteriaceae</taxon>
        <taxon>Microbacterium</taxon>
    </lineage>
</organism>
<sequence>MKSGRTRLQRWLAGITAAALAATGAVAIDSLAPAPAHAAYPETFNPFAMNGGYTIYAREDALLQNQEVEGSIAVGGTATAQGSSGTLSLIHVAAGTGAYTLPTVDGDPTRFLVGSYGTDSTGILAITSAGTSNPALLGELKMVERDGPWVPFERAQWLRLNLEGATSPDATPLIDATAQDFPEDAEPPTGAAGNGSIYTADSSADAVAGYVEASAEASYEQADSCLDGLYDLTTGTGNPVDVEDFGDRVVLSGLSADQPNVVRYADIAGASLIQFASGPTPGANNPLVIRVDAGTTAVTGARIDPQGVFSPYILWDLSEVTGAVTVTAGSGRIDGSIYAPNADVTVDAAPLDGQIIGENVTVRGGEVHNYLFAGTISCDADSGTFRVRKQLDGIEPGDLPAGFTFTVNYTATDPDGVVTTGTLEIPATGAWVDAGTQFPLGTEIVFDEVQPASVPGYTWDSVTITPPSIVIGEGTADVVVTNSATALTGTFVVVKDVETTDGSAPPAIDPQTIPVTWTATLAGQLLDSGIMQVALDGTAAAPDGGPFPVGTVIELTEDASDIVLPPGWEWAGAGWNPGSTFVIEDSVTATITLTNTIAPAADERHVTIVKSAAGEAADPAYGYTVTYNIDPPGTRSEPVTLPVGTPIELTDIQTDADVLALAEQVPTVNGQPTPAEWWAEPVFVVTVDGVTRELPTGGFDRIVEVPLGEAGGDVAIEVRNGLRQGTFTLTKDFETVTGEHIPEGARFTAGWTATTPSGDVTTGTLRLPADGTPVGPVGDDGNPRQFPFGTEVTYDELTAPSLPWLVWGEPAISPDPLIIGTDAAASVNGTITNSATLATGTFEIVKALDGIDSGDLLIDSFTIDYTALQPNGVVRVGSFELPADGTPAGPRDAQSQPVQFPAGTIVRVDEAPLDEADLPDDFDWAGISWTPGNFLTIGAGATAELTVTNSVVQLTRFSVTKALTGPAASAVPADTVFVVDWWQLDEPQTPLEVRIGQTAYSPYIPVGTIALAEEQLPAVPGVVWGPITWTANGEPLFIAPDGRAVAQLREGEDEEISFTVTNTANAPGGGGGGGNLPATGGGAVSPLVPATALALIALGVWLVVRRTRAV</sequence>
<keyword evidence="2" id="KW-0732">Signal</keyword>
<feature type="chain" id="PRO_5045961438" evidence="2">
    <location>
        <begin position="28"/>
        <end position="1110"/>
    </location>
</feature>
<dbReference type="EMBL" id="JAWQEV010000005">
    <property type="protein sequence ID" value="MDW4574116.1"/>
    <property type="molecule type" value="Genomic_DNA"/>
</dbReference>
<dbReference type="InterPro" id="IPR046022">
    <property type="entry name" value="DUF5979"/>
</dbReference>
<evidence type="ECO:0000259" key="3">
    <source>
        <dbReference type="Pfam" id="PF19407"/>
    </source>
</evidence>
<reference evidence="5 6" key="1">
    <citation type="submission" date="2023-11" db="EMBL/GenBank/DDBJ databases">
        <title>Draft genome sequence of Microbacterium arthrosphaerae JCM 30492.</title>
        <authorList>
            <person name="Zhang G."/>
            <person name="Ding Y."/>
        </authorList>
    </citation>
    <scope>NUCLEOTIDE SEQUENCE [LARGE SCALE GENOMIC DNA]</scope>
    <source>
        <strain evidence="5 6">JCM 30492</strain>
    </source>
</reference>
<feature type="transmembrane region" description="Helical" evidence="1">
    <location>
        <begin position="1087"/>
        <end position="1104"/>
    </location>
</feature>
<keyword evidence="1" id="KW-0812">Transmembrane</keyword>
<feature type="domain" description="DUF5979" evidence="3">
    <location>
        <begin position="385"/>
        <end position="484"/>
    </location>
</feature>
<keyword evidence="6" id="KW-1185">Reference proteome</keyword>
<evidence type="ECO:0000313" key="6">
    <source>
        <dbReference type="Proteomes" id="UP001283109"/>
    </source>
</evidence>
<feature type="domain" description="DUF5979" evidence="3">
    <location>
        <begin position="727"/>
        <end position="835"/>
    </location>
</feature>
<keyword evidence="5" id="KW-0176">Collagen</keyword>
<dbReference type="Pfam" id="PF19407">
    <property type="entry name" value="DUF5979"/>
    <property type="match status" value="4"/>
</dbReference>
<name>A0ABU4H457_9MICO</name>
<keyword evidence="1" id="KW-0472">Membrane</keyword>
<evidence type="ECO:0000313" key="5">
    <source>
        <dbReference type="EMBL" id="MDW4574116.1"/>
    </source>
</evidence>
<evidence type="ECO:0000256" key="1">
    <source>
        <dbReference type="SAM" id="Phobius"/>
    </source>
</evidence>
<protein>
    <submittedName>
        <fullName evidence="5">Collagen-binding domain-containing protein</fullName>
    </submittedName>
</protein>
<feature type="domain" description="DUF5979" evidence="3">
    <location>
        <begin position="842"/>
        <end position="951"/>
    </location>
</feature>